<dbReference type="EMBL" id="PYAW01000002">
    <property type="protein sequence ID" value="PSL47263.1"/>
    <property type="molecule type" value="Genomic_DNA"/>
</dbReference>
<gene>
    <name evidence="1" type="ORF">CLV51_102108</name>
</gene>
<dbReference type="RefSeq" id="WP_106527735.1">
    <property type="nucleotide sequence ID" value="NZ_PYAW01000002.1"/>
</dbReference>
<dbReference type="OrthoDB" id="627345at2"/>
<accession>A0A2P8HM26</accession>
<organism evidence="1 2">
    <name type="scientific">Chitinophaga niastensis</name>
    <dbReference type="NCBI Taxonomy" id="536980"/>
    <lineage>
        <taxon>Bacteria</taxon>
        <taxon>Pseudomonadati</taxon>
        <taxon>Bacteroidota</taxon>
        <taxon>Chitinophagia</taxon>
        <taxon>Chitinophagales</taxon>
        <taxon>Chitinophagaceae</taxon>
        <taxon>Chitinophaga</taxon>
    </lineage>
</organism>
<keyword evidence="2" id="KW-1185">Reference proteome</keyword>
<comment type="caution">
    <text evidence="1">The sequence shown here is derived from an EMBL/GenBank/DDBJ whole genome shotgun (WGS) entry which is preliminary data.</text>
</comment>
<reference evidence="1 2" key="1">
    <citation type="submission" date="2018-03" db="EMBL/GenBank/DDBJ databases">
        <title>Genomic Encyclopedia of Archaeal and Bacterial Type Strains, Phase II (KMG-II): from individual species to whole genera.</title>
        <authorList>
            <person name="Goeker M."/>
        </authorList>
    </citation>
    <scope>NUCLEOTIDE SEQUENCE [LARGE SCALE GENOMIC DNA]</scope>
    <source>
        <strain evidence="1 2">DSM 24859</strain>
    </source>
</reference>
<dbReference type="AlphaFoldDB" id="A0A2P8HM26"/>
<sequence>MKKLLLIIVVALTGLYACNKKSDTTTTPPPAVIDPKDPQALVSAIKVYHGTLNKGALPATTGGTLTLSVDSYQAVIPAINGRYAVIPLSLASGLGTDVKGAYLKVSGSDSYFNIDFSKPRTARKANSKRPAIFARDSVSYVDSLIIIKLPDNTKSDTFRVEFEVYGNNQVSNIVTAIIQVMKGGGDGDAGKALAGTWEVSRFKDLGSLDTTWQPPFQHYSDTAVFWCHNNKLVNMFLDTLDVQLSLPVYSYRDTKNEITFNASGIGSGEDAGTETRLDTAQSNCSNQAYKDSIISDKGTFGWSYNPATKLLTIVYDQDANADFNDFSVEAVSVDVIGNKLYFNGATITEFLKK</sequence>
<name>A0A2P8HM26_CHINA</name>
<dbReference type="Proteomes" id="UP000240971">
    <property type="component" value="Unassembled WGS sequence"/>
</dbReference>
<proteinExistence type="predicted"/>
<evidence type="ECO:0000313" key="2">
    <source>
        <dbReference type="Proteomes" id="UP000240971"/>
    </source>
</evidence>
<evidence type="ECO:0000313" key="1">
    <source>
        <dbReference type="EMBL" id="PSL47263.1"/>
    </source>
</evidence>
<protein>
    <submittedName>
        <fullName evidence="1">Uncharacterized protein</fullName>
    </submittedName>
</protein>
<dbReference type="PROSITE" id="PS51257">
    <property type="entry name" value="PROKAR_LIPOPROTEIN"/>
    <property type="match status" value="1"/>
</dbReference>